<sequence length="43" mass="4690">MGAVLRHETGTYIAASFEWCMATMTAAEAEAWSLLKGLQWVAS</sequence>
<reference evidence="2 3" key="1">
    <citation type="journal article" date="2018" name="Front. Plant Sci.">
        <title>Red Clover (Trifolium pratense) and Zigzag Clover (T. medium) - A Picture of Genomic Similarities and Differences.</title>
        <authorList>
            <person name="Dluhosova J."/>
            <person name="Istvanek J."/>
            <person name="Nedelnik J."/>
            <person name="Repkova J."/>
        </authorList>
    </citation>
    <scope>NUCLEOTIDE SEQUENCE [LARGE SCALE GENOMIC DNA]</scope>
    <source>
        <strain evidence="3">cv. 10/8</strain>
        <tissue evidence="2">Leaf</tissue>
    </source>
</reference>
<dbReference type="EMBL" id="LXQA010980220">
    <property type="protein sequence ID" value="MCI79737.1"/>
    <property type="molecule type" value="Genomic_DNA"/>
</dbReference>
<dbReference type="Proteomes" id="UP000265520">
    <property type="component" value="Unassembled WGS sequence"/>
</dbReference>
<evidence type="ECO:0000313" key="2">
    <source>
        <dbReference type="EMBL" id="MCI79737.1"/>
    </source>
</evidence>
<accession>A0A392UV82</accession>
<feature type="domain" description="RNase H type-1" evidence="1">
    <location>
        <begin position="2"/>
        <end position="41"/>
    </location>
</feature>
<keyword evidence="3" id="KW-1185">Reference proteome</keyword>
<proteinExistence type="predicted"/>
<dbReference type="InterPro" id="IPR002156">
    <property type="entry name" value="RNaseH_domain"/>
</dbReference>
<evidence type="ECO:0000259" key="1">
    <source>
        <dbReference type="Pfam" id="PF13456"/>
    </source>
</evidence>
<evidence type="ECO:0000313" key="3">
    <source>
        <dbReference type="Proteomes" id="UP000265520"/>
    </source>
</evidence>
<organism evidence="2 3">
    <name type="scientific">Trifolium medium</name>
    <dbReference type="NCBI Taxonomy" id="97028"/>
    <lineage>
        <taxon>Eukaryota</taxon>
        <taxon>Viridiplantae</taxon>
        <taxon>Streptophyta</taxon>
        <taxon>Embryophyta</taxon>
        <taxon>Tracheophyta</taxon>
        <taxon>Spermatophyta</taxon>
        <taxon>Magnoliopsida</taxon>
        <taxon>eudicotyledons</taxon>
        <taxon>Gunneridae</taxon>
        <taxon>Pentapetalae</taxon>
        <taxon>rosids</taxon>
        <taxon>fabids</taxon>
        <taxon>Fabales</taxon>
        <taxon>Fabaceae</taxon>
        <taxon>Papilionoideae</taxon>
        <taxon>50 kb inversion clade</taxon>
        <taxon>NPAAA clade</taxon>
        <taxon>Hologalegina</taxon>
        <taxon>IRL clade</taxon>
        <taxon>Trifolieae</taxon>
        <taxon>Trifolium</taxon>
    </lineage>
</organism>
<dbReference type="GO" id="GO:0003676">
    <property type="term" value="F:nucleic acid binding"/>
    <property type="evidence" value="ECO:0007669"/>
    <property type="project" value="InterPro"/>
</dbReference>
<name>A0A392UV82_9FABA</name>
<dbReference type="AlphaFoldDB" id="A0A392UV82"/>
<protein>
    <recommendedName>
        <fullName evidence="1">RNase H type-1 domain-containing protein</fullName>
    </recommendedName>
</protein>
<comment type="caution">
    <text evidence="2">The sequence shown here is derived from an EMBL/GenBank/DDBJ whole genome shotgun (WGS) entry which is preliminary data.</text>
</comment>
<feature type="non-terminal residue" evidence="2">
    <location>
        <position position="43"/>
    </location>
</feature>
<dbReference type="Pfam" id="PF13456">
    <property type="entry name" value="RVT_3"/>
    <property type="match status" value="1"/>
</dbReference>
<dbReference type="GO" id="GO:0004523">
    <property type="term" value="F:RNA-DNA hybrid ribonuclease activity"/>
    <property type="evidence" value="ECO:0007669"/>
    <property type="project" value="InterPro"/>
</dbReference>